<evidence type="ECO:0000256" key="3">
    <source>
        <dbReference type="PIRSR" id="PIRSR600246-3"/>
    </source>
</evidence>
<dbReference type="EMBL" id="KN817523">
    <property type="protein sequence ID" value="KJA27757.1"/>
    <property type="molecule type" value="Genomic_DNA"/>
</dbReference>
<evidence type="ECO:0000313" key="4">
    <source>
        <dbReference type="EMBL" id="KJA27757.1"/>
    </source>
</evidence>
<feature type="binding site" evidence="2">
    <location>
        <begin position="292"/>
        <end position="295"/>
    </location>
    <ligand>
        <name>substrate</name>
    </ligand>
</feature>
<dbReference type="InterPro" id="IPR029055">
    <property type="entry name" value="Ntn_hydrolases_N"/>
</dbReference>
<feature type="binding site" evidence="2">
    <location>
        <begin position="248"/>
        <end position="251"/>
    </location>
    <ligand>
        <name>substrate</name>
    </ligand>
</feature>
<feature type="site" description="Cleavage; by autolysis" evidence="3">
    <location>
        <begin position="219"/>
        <end position="220"/>
    </location>
</feature>
<dbReference type="GO" id="GO:0005737">
    <property type="term" value="C:cytoplasm"/>
    <property type="evidence" value="ECO:0007669"/>
    <property type="project" value="TreeGrafter"/>
</dbReference>
<dbReference type="PANTHER" id="PTHR10188:SF43">
    <property type="entry name" value="ASPARAGINASE (EUROFUNG)"/>
    <property type="match status" value="1"/>
</dbReference>
<dbReference type="OMA" id="MGIIMVD"/>
<protein>
    <recommendedName>
        <fullName evidence="6">Asparaginase</fullName>
    </recommendedName>
</protein>
<dbReference type="Pfam" id="PF01112">
    <property type="entry name" value="Asparaginase_2"/>
    <property type="match status" value="2"/>
</dbReference>
<feature type="active site" description="Nucleophile" evidence="1">
    <location>
        <position position="220"/>
    </location>
</feature>
<dbReference type="Proteomes" id="UP000054270">
    <property type="component" value="Unassembled WGS sequence"/>
</dbReference>
<sequence length="380" mass="40338">MASIISTEKSLLDSPHRIPKSSAKNYALVIHGGAGTMSKAGSTPEQQAAYRAALAEALKSGYEVLSAGGDAMDAVVAAVTVMEDNPLFNSAKGAVFNVDGKNELETSLMLSKPPSSHPEIPSTRRGLGLTLLTRAKNPSHLVRALYLSPSLAPHTFLSGATAENIGQSLGETLVDPSYFFTGIRWREHRRGLGLPEEPLPHRGSNSEPEPCPMDQLPTGTVGAVALDIHGCIAALTSTGGRTNKLVGRVGDTPSMGSGFWAEEWPESRWIKRVWGALTGKKHLKRAVGISGTGDGDYFIRQATASTIAHRVRYRHQSLAKASEGAVDDLFKDGGIGGVIALDSEGNVSMPLNCPGMYRGVIREDGIPKTAIFVDEEVSQT</sequence>
<dbReference type="InterPro" id="IPR000246">
    <property type="entry name" value="Peptidase_T2"/>
</dbReference>
<proteinExistence type="predicted"/>
<dbReference type="AlphaFoldDB" id="A0A0D2LJD8"/>
<name>A0A0D2LJD8_HYPSF</name>
<evidence type="ECO:0000256" key="1">
    <source>
        <dbReference type="PIRSR" id="PIRSR600246-1"/>
    </source>
</evidence>
<dbReference type="Gene3D" id="3.60.20.30">
    <property type="entry name" value="(Glycosyl)asparaginase"/>
    <property type="match status" value="1"/>
</dbReference>
<dbReference type="CDD" id="cd04701">
    <property type="entry name" value="Asparaginase_2"/>
    <property type="match status" value="1"/>
</dbReference>
<dbReference type="SUPFAM" id="SSF56235">
    <property type="entry name" value="N-terminal nucleophile aminohydrolases (Ntn hydrolases)"/>
    <property type="match status" value="1"/>
</dbReference>
<evidence type="ECO:0000256" key="2">
    <source>
        <dbReference type="PIRSR" id="PIRSR600246-2"/>
    </source>
</evidence>
<organism evidence="4 5">
    <name type="scientific">Hypholoma sublateritium (strain FD-334 SS-4)</name>
    <dbReference type="NCBI Taxonomy" id="945553"/>
    <lineage>
        <taxon>Eukaryota</taxon>
        <taxon>Fungi</taxon>
        <taxon>Dikarya</taxon>
        <taxon>Basidiomycota</taxon>
        <taxon>Agaricomycotina</taxon>
        <taxon>Agaricomycetes</taxon>
        <taxon>Agaricomycetidae</taxon>
        <taxon>Agaricales</taxon>
        <taxon>Agaricineae</taxon>
        <taxon>Strophariaceae</taxon>
        <taxon>Hypholoma</taxon>
    </lineage>
</organism>
<keyword evidence="5" id="KW-1185">Reference proteome</keyword>
<dbReference type="GO" id="GO:0016787">
    <property type="term" value="F:hydrolase activity"/>
    <property type="evidence" value="ECO:0007669"/>
    <property type="project" value="InterPro"/>
</dbReference>
<dbReference type="STRING" id="945553.A0A0D2LJD8"/>
<accession>A0A0D2LJD8</accession>
<gene>
    <name evidence="4" type="ORF">HYPSUDRAFT_34898</name>
</gene>
<dbReference type="PANTHER" id="PTHR10188">
    <property type="entry name" value="L-ASPARAGINASE"/>
    <property type="match status" value="1"/>
</dbReference>
<evidence type="ECO:0000313" key="5">
    <source>
        <dbReference type="Proteomes" id="UP000054270"/>
    </source>
</evidence>
<dbReference type="OrthoDB" id="2262349at2759"/>
<evidence type="ECO:0008006" key="6">
    <source>
        <dbReference type="Google" id="ProtNLM"/>
    </source>
</evidence>
<reference evidence="5" key="1">
    <citation type="submission" date="2014-04" db="EMBL/GenBank/DDBJ databases">
        <title>Evolutionary Origins and Diversification of the Mycorrhizal Mutualists.</title>
        <authorList>
            <consortium name="DOE Joint Genome Institute"/>
            <consortium name="Mycorrhizal Genomics Consortium"/>
            <person name="Kohler A."/>
            <person name="Kuo A."/>
            <person name="Nagy L.G."/>
            <person name="Floudas D."/>
            <person name="Copeland A."/>
            <person name="Barry K.W."/>
            <person name="Cichocki N."/>
            <person name="Veneault-Fourrey C."/>
            <person name="LaButti K."/>
            <person name="Lindquist E.A."/>
            <person name="Lipzen A."/>
            <person name="Lundell T."/>
            <person name="Morin E."/>
            <person name="Murat C."/>
            <person name="Riley R."/>
            <person name="Ohm R."/>
            <person name="Sun H."/>
            <person name="Tunlid A."/>
            <person name="Henrissat B."/>
            <person name="Grigoriev I.V."/>
            <person name="Hibbett D.S."/>
            <person name="Martin F."/>
        </authorList>
    </citation>
    <scope>NUCLEOTIDE SEQUENCE [LARGE SCALE GENOMIC DNA]</scope>
    <source>
        <strain evidence="5">FD-334 SS-4</strain>
    </source>
</reference>